<evidence type="ECO:0008006" key="5">
    <source>
        <dbReference type="Google" id="ProtNLM"/>
    </source>
</evidence>
<keyword evidence="4" id="KW-1185">Reference proteome</keyword>
<feature type="chain" id="PRO_5032824986" description="PQQ-binding-like beta-propeller repeat protein" evidence="2">
    <location>
        <begin position="28"/>
        <end position="431"/>
    </location>
</feature>
<dbReference type="Proteomes" id="UP000578449">
    <property type="component" value="Unassembled WGS sequence"/>
</dbReference>
<gene>
    <name evidence="3" type="ORF">HNP84_006422</name>
</gene>
<feature type="signal peptide" evidence="2">
    <location>
        <begin position="1"/>
        <end position="27"/>
    </location>
</feature>
<keyword evidence="2" id="KW-0732">Signal</keyword>
<organism evidence="3 4">
    <name type="scientific">Thermocatellispora tengchongensis</name>
    <dbReference type="NCBI Taxonomy" id="1073253"/>
    <lineage>
        <taxon>Bacteria</taxon>
        <taxon>Bacillati</taxon>
        <taxon>Actinomycetota</taxon>
        <taxon>Actinomycetes</taxon>
        <taxon>Streptosporangiales</taxon>
        <taxon>Streptosporangiaceae</taxon>
        <taxon>Thermocatellispora</taxon>
    </lineage>
</organism>
<dbReference type="InterPro" id="IPR011047">
    <property type="entry name" value="Quinoprotein_ADH-like_sf"/>
</dbReference>
<evidence type="ECO:0000313" key="4">
    <source>
        <dbReference type="Proteomes" id="UP000578449"/>
    </source>
</evidence>
<proteinExistence type="predicted"/>
<protein>
    <recommendedName>
        <fullName evidence="5">PQQ-binding-like beta-propeller repeat protein</fullName>
    </recommendedName>
</protein>
<reference evidence="3 4" key="1">
    <citation type="submission" date="2020-08" db="EMBL/GenBank/DDBJ databases">
        <title>Genomic Encyclopedia of Type Strains, Phase IV (KMG-IV): sequencing the most valuable type-strain genomes for metagenomic binning, comparative biology and taxonomic classification.</title>
        <authorList>
            <person name="Goeker M."/>
        </authorList>
    </citation>
    <scope>NUCLEOTIDE SEQUENCE [LARGE SCALE GENOMIC DNA]</scope>
    <source>
        <strain evidence="3 4">DSM 45615</strain>
    </source>
</reference>
<dbReference type="RefSeq" id="WP_185053561.1">
    <property type="nucleotide sequence ID" value="NZ_BAABIX010000008.1"/>
</dbReference>
<accession>A0A840PFQ2</accession>
<dbReference type="EMBL" id="JACHGN010000015">
    <property type="protein sequence ID" value="MBB5136671.1"/>
    <property type="molecule type" value="Genomic_DNA"/>
</dbReference>
<dbReference type="AlphaFoldDB" id="A0A840PFQ2"/>
<feature type="region of interest" description="Disordered" evidence="1">
    <location>
        <begin position="25"/>
        <end position="44"/>
    </location>
</feature>
<evidence type="ECO:0000256" key="1">
    <source>
        <dbReference type="SAM" id="MobiDB-lite"/>
    </source>
</evidence>
<evidence type="ECO:0000313" key="3">
    <source>
        <dbReference type="EMBL" id="MBB5136671.1"/>
    </source>
</evidence>
<sequence>MNTRVGTGVVILAAAVLATLGACSGEAGEDGSGPKPTTTPQARRENIVDLRGDPAVPDPLKFDPRAAHVLPTGVMKFPPIALHGRAAWLSHAAGLTVYDLGTGKVVSDIETENTPTYDVPAPAKLSKKQAEKLGNRVPVPEPVQINGVPAVVTVVPVKLAAKDGGEEHAGFEVIAARADNGKLIWRLPVDVYGDPAGELGALQMSSSGDTVAVAWTVNGSLTGTFAFTLDKPRMVWQRSDFLLIGGYGEALIGFRIEAGQDYSLAGAAIADGRDLWHKRVPDGTTWAIREGGGPLVKLDDDTDQAQLIEIATGDVAVPKKAGLVKAMACDRGEGGTVMLCASKEEGAIGVDDTGKILWRRPAGDGANEWNAATEADFKDLSYVKGEDGPFVVDARTGRTVGTDPGIVPDRVNAYAALVFTGKGTEVHHASR</sequence>
<comment type="caution">
    <text evidence="3">The sequence shown here is derived from an EMBL/GenBank/DDBJ whole genome shotgun (WGS) entry which is preliminary data.</text>
</comment>
<evidence type="ECO:0000256" key="2">
    <source>
        <dbReference type="SAM" id="SignalP"/>
    </source>
</evidence>
<dbReference type="SUPFAM" id="SSF50998">
    <property type="entry name" value="Quinoprotein alcohol dehydrogenase-like"/>
    <property type="match status" value="1"/>
</dbReference>
<name>A0A840PFQ2_9ACTN</name>
<dbReference type="PROSITE" id="PS51257">
    <property type="entry name" value="PROKAR_LIPOPROTEIN"/>
    <property type="match status" value="1"/>
</dbReference>